<comment type="subunit">
    <text evidence="9">Component of the Sec protein translocase complex. Heterotrimer consisting of SecY, SecE and SecG subunits. The heterotrimers can form oligomers, although 1 heterotrimer is thought to be able to translocate proteins. Interacts with the ribosome. Interacts with SecDF, and other proteins may be involved. Interacts with SecA.</text>
</comment>
<evidence type="ECO:0000256" key="1">
    <source>
        <dbReference type="ARBA" id="ARBA00004370"/>
    </source>
</evidence>
<gene>
    <name evidence="9" type="primary">secE</name>
    <name evidence="10" type="ordered locus">Apre_1149</name>
</gene>
<dbReference type="GO" id="GO:0065002">
    <property type="term" value="P:intracellular protein transmembrane transport"/>
    <property type="evidence" value="ECO:0007669"/>
    <property type="project" value="UniProtKB-UniRule"/>
</dbReference>
<dbReference type="STRING" id="525919.Apre_1149"/>
<reference evidence="10 11" key="1">
    <citation type="journal article" date="2009" name="Stand. Genomic Sci.">
        <title>Complete genome sequence of Anaerococcus prevotii type strain (PC1).</title>
        <authorList>
            <person name="Labutti K."/>
            <person name="Pukall R."/>
            <person name="Steenblock K."/>
            <person name="Glavina Del Rio T."/>
            <person name="Tice H."/>
            <person name="Copeland A."/>
            <person name="Cheng J.F."/>
            <person name="Lucas S."/>
            <person name="Chen F."/>
            <person name="Nolan M."/>
            <person name="Bruce D."/>
            <person name="Goodwin L."/>
            <person name="Pitluck S."/>
            <person name="Ivanova N."/>
            <person name="Mavromatis K."/>
            <person name="Ovchinnikova G."/>
            <person name="Pati A."/>
            <person name="Chen A."/>
            <person name="Palaniappan K."/>
            <person name="Land M."/>
            <person name="Hauser L."/>
            <person name="Chang Y.J."/>
            <person name="Jeffries C.D."/>
            <person name="Chain P."/>
            <person name="Saunders E."/>
            <person name="Brettin T."/>
            <person name="Detter J.C."/>
            <person name="Han C."/>
            <person name="Goker M."/>
            <person name="Bristow J."/>
            <person name="Eisen J.A."/>
            <person name="Markowitz V."/>
            <person name="Hugenholtz P."/>
            <person name="Kyrpides N.C."/>
            <person name="Klenk H.P."/>
            <person name="Lapidus A."/>
        </authorList>
    </citation>
    <scope>NUCLEOTIDE SEQUENCE [LARGE SCALE GENOMIC DNA]</scope>
    <source>
        <strain evidence="11">ATCC 9321 / DSM 20548 / JCM 6508 / NCTC 11806 / PC1</strain>
    </source>
</reference>
<comment type="subcellular location">
    <subcellularLocation>
        <location evidence="9">Cell membrane</location>
        <topology evidence="9">Single-pass membrane protein</topology>
    </subcellularLocation>
    <subcellularLocation>
        <location evidence="1">Membrane</location>
    </subcellularLocation>
</comment>
<keyword evidence="3 9" id="KW-1003">Cell membrane</keyword>
<evidence type="ECO:0000313" key="10">
    <source>
        <dbReference type="EMBL" id="ACV29175.1"/>
    </source>
</evidence>
<dbReference type="GO" id="GO:0006605">
    <property type="term" value="P:protein targeting"/>
    <property type="evidence" value="ECO:0007669"/>
    <property type="project" value="UniProtKB-UniRule"/>
</dbReference>
<keyword evidence="4 9" id="KW-0812">Transmembrane</keyword>
<organism evidence="10 11">
    <name type="scientific">Anaerococcus prevotii (strain ATCC 9321 / DSM 20548 / JCM 6508 / NCTC 11806 / PC1)</name>
    <name type="common">Peptostreptococcus prevotii</name>
    <name type="synonym">Peptococcus prevotii</name>
    <dbReference type="NCBI Taxonomy" id="525919"/>
    <lineage>
        <taxon>Bacteria</taxon>
        <taxon>Bacillati</taxon>
        <taxon>Bacillota</taxon>
        <taxon>Tissierellia</taxon>
        <taxon>Tissierellales</taxon>
        <taxon>Peptoniphilaceae</taxon>
        <taxon>Anaerococcus</taxon>
    </lineage>
</organism>
<evidence type="ECO:0000256" key="3">
    <source>
        <dbReference type="ARBA" id="ARBA00022475"/>
    </source>
</evidence>
<dbReference type="HAMAP" id="MF_00422">
    <property type="entry name" value="SecE"/>
    <property type="match status" value="1"/>
</dbReference>
<keyword evidence="6 9" id="KW-1133">Transmembrane helix</keyword>
<dbReference type="InterPro" id="IPR005807">
    <property type="entry name" value="SecE_bac"/>
</dbReference>
<dbReference type="RefSeq" id="WP_015778077.1">
    <property type="nucleotide sequence ID" value="NC_013171.1"/>
</dbReference>
<dbReference type="KEGG" id="apr:Apre_1149"/>
<evidence type="ECO:0000313" key="11">
    <source>
        <dbReference type="Proteomes" id="UP000002294"/>
    </source>
</evidence>
<evidence type="ECO:0000256" key="4">
    <source>
        <dbReference type="ARBA" id="ARBA00022692"/>
    </source>
</evidence>
<dbReference type="PANTHER" id="PTHR33910:SF1">
    <property type="entry name" value="PROTEIN TRANSLOCASE SUBUNIT SECE"/>
    <property type="match status" value="1"/>
</dbReference>
<comment type="function">
    <text evidence="9">Essential subunit of the Sec protein translocation channel SecYEG. Clamps together the 2 halves of SecY. May contact the channel plug during translocation.</text>
</comment>
<comment type="similarity">
    <text evidence="9">Belongs to the SecE/SEC61-gamma family.</text>
</comment>
<keyword evidence="8 9" id="KW-0472">Membrane</keyword>
<evidence type="ECO:0000256" key="8">
    <source>
        <dbReference type="ARBA" id="ARBA00023136"/>
    </source>
</evidence>
<dbReference type="GO" id="GO:0009306">
    <property type="term" value="P:protein secretion"/>
    <property type="evidence" value="ECO:0007669"/>
    <property type="project" value="UniProtKB-UniRule"/>
</dbReference>
<dbReference type="AlphaFoldDB" id="C7RDB2"/>
<dbReference type="EMBL" id="CP001708">
    <property type="protein sequence ID" value="ACV29175.1"/>
    <property type="molecule type" value="Genomic_DNA"/>
</dbReference>
<evidence type="ECO:0000256" key="7">
    <source>
        <dbReference type="ARBA" id="ARBA00023010"/>
    </source>
</evidence>
<keyword evidence="2 9" id="KW-0813">Transport</keyword>
<keyword evidence="5 9" id="KW-0653">Protein transport</keyword>
<dbReference type="OrthoDB" id="9799073at2"/>
<evidence type="ECO:0000256" key="5">
    <source>
        <dbReference type="ARBA" id="ARBA00022927"/>
    </source>
</evidence>
<dbReference type="Proteomes" id="UP000002294">
    <property type="component" value="Chromosome"/>
</dbReference>
<feature type="transmembrane region" description="Helical" evidence="9">
    <location>
        <begin position="27"/>
        <end position="48"/>
    </location>
</feature>
<evidence type="ECO:0000256" key="9">
    <source>
        <dbReference type="HAMAP-Rule" id="MF_00422"/>
    </source>
</evidence>
<evidence type="ECO:0000256" key="2">
    <source>
        <dbReference type="ARBA" id="ARBA00022448"/>
    </source>
</evidence>
<dbReference type="PRINTS" id="PR01650">
    <property type="entry name" value="SECETRNLCASE"/>
</dbReference>
<keyword evidence="7 9" id="KW-0811">Translocation</keyword>
<name>C7RDB2_ANAPD</name>
<sequence>MAKKKDSFFSGVSREFKKIQWPTKKTAFEYSWIVIAISAVTALAIWLLDQVFQFLLQTIM</sequence>
<dbReference type="GO" id="GO:0005886">
    <property type="term" value="C:plasma membrane"/>
    <property type="evidence" value="ECO:0007669"/>
    <property type="project" value="UniProtKB-SubCell"/>
</dbReference>
<dbReference type="InterPro" id="IPR001901">
    <property type="entry name" value="Translocase_SecE/Sec61-g"/>
</dbReference>
<dbReference type="NCBIfam" id="TIGR00964">
    <property type="entry name" value="secE_bact"/>
    <property type="match status" value="1"/>
</dbReference>
<dbReference type="InterPro" id="IPR038379">
    <property type="entry name" value="SecE_sf"/>
</dbReference>
<dbReference type="GO" id="GO:0008320">
    <property type="term" value="F:protein transmembrane transporter activity"/>
    <property type="evidence" value="ECO:0007669"/>
    <property type="project" value="UniProtKB-UniRule"/>
</dbReference>
<dbReference type="GO" id="GO:0043952">
    <property type="term" value="P:protein transport by the Sec complex"/>
    <property type="evidence" value="ECO:0007669"/>
    <property type="project" value="UniProtKB-UniRule"/>
</dbReference>
<dbReference type="Gene3D" id="1.20.5.1030">
    <property type="entry name" value="Preprotein translocase secy subunit"/>
    <property type="match status" value="1"/>
</dbReference>
<dbReference type="HOGENOM" id="CLU_113663_5_2_9"/>
<dbReference type="eggNOG" id="COG0690">
    <property type="taxonomic scope" value="Bacteria"/>
</dbReference>
<protein>
    <recommendedName>
        <fullName evidence="9">Protein translocase subunit SecE</fullName>
    </recommendedName>
</protein>
<dbReference type="PANTHER" id="PTHR33910">
    <property type="entry name" value="PROTEIN TRANSLOCASE SUBUNIT SECE"/>
    <property type="match status" value="1"/>
</dbReference>
<dbReference type="Pfam" id="PF00584">
    <property type="entry name" value="SecE"/>
    <property type="match status" value="1"/>
</dbReference>
<evidence type="ECO:0000256" key="6">
    <source>
        <dbReference type="ARBA" id="ARBA00022989"/>
    </source>
</evidence>
<proteinExistence type="inferred from homology"/>
<keyword evidence="11" id="KW-1185">Reference proteome</keyword>
<accession>C7RDB2</accession>